<dbReference type="SUPFAM" id="SSF81593">
    <property type="entry name" value="Nucleotidyltransferase substrate binding subunit/domain"/>
    <property type="match status" value="1"/>
</dbReference>
<organism evidence="2 3">
    <name type="scientific">Pleomorphomonas carboxyditropha</name>
    <dbReference type="NCBI Taxonomy" id="2023338"/>
    <lineage>
        <taxon>Bacteria</taxon>
        <taxon>Pseudomonadati</taxon>
        <taxon>Pseudomonadota</taxon>
        <taxon>Alphaproteobacteria</taxon>
        <taxon>Hyphomicrobiales</taxon>
        <taxon>Pleomorphomonadaceae</taxon>
        <taxon>Pleomorphomonas</taxon>
    </lineage>
</organism>
<proteinExistence type="predicted"/>
<keyword evidence="3" id="KW-1185">Reference proteome</keyword>
<dbReference type="Pfam" id="PF05168">
    <property type="entry name" value="HEPN"/>
    <property type="match status" value="1"/>
</dbReference>
<accession>A0A2G9WNY5</accession>
<name>A0A2G9WNY5_9HYPH</name>
<dbReference type="Gene3D" id="1.20.120.330">
    <property type="entry name" value="Nucleotidyltransferases domain 2"/>
    <property type="match status" value="1"/>
</dbReference>
<reference evidence="2 3" key="1">
    <citation type="submission" date="2017-08" db="EMBL/GenBank/DDBJ databases">
        <title>Pleomorphomonas carboxidotrophicus sp. nov., a new mesophilic hydrogenogenic carboxidotroph.</title>
        <authorList>
            <person name="Esquivel-Elizondo S."/>
            <person name="Krajmalnik-Brown R."/>
            <person name="Maldonado J."/>
        </authorList>
    </citation>
    <scope>NUCLEOTIDE SEQUENCE [LARGE SCALE GENOMIC DNA]</scope>
    <source>
        <strain evidence="2 3">SVCO-16</strain>
    </source>
</reference>
<comment type="caution">
    <text evidence="2">The sequence shown here is derived from an EMBL/GenBank/DDBJ whole genome shotgun (WGS) entry which is preliminary data.</text>
</comment>
<sequence length="300" mass="34656">MHPDGLDHLPDAKRRELDRIAQILFEEFDEALKTKLSDRNRNGRILKLILFGSHARGDWVDDRKSGYRSDYDLLVVVNTERFTDQTDFWDGAGERLMRELAVSGWLATPVNFIVHSLEDVCSQLRLGRPFFVDIARDGIPLYEAEGYPLPAPMPLSEEDRQAEARQHFDHFFPGADALMAAAGFLIQRGDFNLAAFQLHQATERLYHCVLLVLTLYSPKSHRLERLRSQAEDLDARLVDAWPRDTKQARRCFARLKRAYIDARYSPRYEITPDELEWIAERVGQLASIVETVCREKIGDR</sequence>
<dbReference type="OrthoDB" id="7442350at2"/>
<evidence type="ECO:0000313" key="3">
    <source>
        <dbReference type="Proteomes" id="UP000231070"/>
    </source>
</evidence>
<dbReference type="InterPro" id="IPR043519">
    <property type="entry name" value="NT_sf"/>
</dbReference>
<gene>
    <name evidence="2" type="ORF">CJ014_25890</name>
</gene>
<dbReference type="InterPro" id="IPR052548">
    <property type="entry name" value="Type_VII_TA_antitoxin"/>
</dbReference>
<dbReference type="AlphaFoldDB" id="A0A2G9WNY5"/>
<dbReference type="SUPFAM" id="SSF81301">
    <property type="entry name" value="Nucleotidyltransferase"/>
    <property type="match status" value="1"/>
</dbReference>
<dbReference type="PANTHER" id="PTHR33933">
    <property type="entry name" value="NUCLEOTIDYLTRANSFERASE"/>
    <property type="match status" value="1"/>
</dbReference>
<dbReference type="PROSITE" id="PS50910">
    <property type="entry name" value="HEPN"/>
    <property type="match status" value="1"/>
</dbReference>
<feature type="domain" description="HEPN" evidence="1">
    <location>
        <begin position="172"/>
        <end position="292"/>
    </location>
</feature>
<evidence type="ECO:0000259" key="1">
    <source>
        <dbReference type="PROSITE" id="PS50910"/>
    </source>
</evidence>
<dbReference type="InterPro" id="IPR007842">
    <property type="entry name" value="HEPN_dom"/>
</dbReference>
<protein>
    <submittedName>
        <fullName evidence="2">Nucleotidyltransferase</fullName>
    </submittedName>
</protein>
<dbReference type="GO" id="GO:0016740">
    <property type="term" value="F:transferase activity"/>
    <property type="evidence" value="ECO:0007669"/>
    <property type="project" value="UniProtKB-KW"/>
</dbReference>
<dbReference type="PANTHER" id="PTHR33933:SF1">
    <property type="entry name" value="PROTEIN ADENYLYLTRANSFERASE MNTA-RELATED"/>
    <property type="match status" value="1"/>
</dbReference>
<keyword evidence="2" id="KW-0808">Transferase</keyword>
<evidence type="ECO:0000313" key="2">
    <source>
        <dbReference type="EMBL" id="PIO96365.1"/>
    </source>
</evidence>
<dbReference type="EMBL" id="NQVN01000037">
    <property type="protein sequence ID" value="PIO96365.1"/>
    <property type="molecule type" value="Genomic_DNA"/>
</dbReference>
<dbReference type="Proteomes" id="UP000231070">
    <property type="component" value="Unassembled WGS sequence"/>
</dbReference>
<dbReference type="Gene3D" id="3.30.460.10">
    <property type="entry name" value="Beta Polymerase, domain 2"/>
    <property type="match status" value="1"/>
</dbReference>
<dbReference type="CDD" id="cd05403">
    <property type="entry name" value="NT_KNTase_like"/>
    <property type="match status" value="1"/>
</dbReference>
<dbReference type="RefSeq" id="WP_100083401.1">
    <property type="nucleotide sequence ID" value="NZ_NQVN01000037.1"/>
</dbReference>
<dbReference type="SMART" id="SM00748">
    <property type="entry name" value="HEPN"/>
    <property type="match status" value="1"/>
</dbReference>